<evidence type="ECO:0000256" key="4">
    <source>
        <dbReference type="ARBA" id="ARBA00023155"/>
    </source>
</evidence>
<keyword evidence="3 6" id="KW-0238">DNA-binding</keyword>
<feature type="region of interest" description="Disordered" evidence="8">
    <location>
        <begin position="277"/>
        <end position="303"/>
    </location>
</feature>
<comment type="subcellular location">
    <subcellularLocation>
        <location evidence="1 6 7">Nucleus</location>
    </subcellularLocation>
</comment>
<dbReference type="PRINTS" id="PR00031">
    <property type="entry name" value="HTHREPRESSR"/>
</dbReference>
<dbReference type="CDD" id="cd00086">
    <property type="entry name" value="homeodomain"/>
    <property type="match status" value="2"/>
</dbReference>
<dbReference type="InterPro" id="IPR009057">
    <property type="entry name" value="Homeodomain-like_sf"/>
</dbReference>
<evidence type="ECO:0000256" key="3">
    <source>
        <dbReference type="ARBA" id="ARBA00023125"/>
    </source>
</evidence>
<evidence type="ECO:0000256" key="6">
    <source>
        <dbReference type="PROSITE-ProRule" id="PRU00108"/>
    </source>
</evidence>
<dbReference type="PANTHER" id="PTHR46123">
    <property type="entry name" value="MIX-TYPE HOMEOBOX GENE 1-RELATED"/>
    <property type="match status" value="1"/>
</dbReference>
<dbReference type="PANTHER" id="PTHR46123:SF7">
    <property type="entry name" value="DOUBLE HOMEOBOX PROTEIN A"/>
    <property type="match status" value="1"/>
</dbReference>
<dbReference type="AlphaFoldDB" id="A0AAW0HUJ9"/>
<feature type="domain" description="Homeobox" evidence="9">
    <location>
        <begin position="117"/>
        <end position="177"/>
    </location>
</feature>
<organism evidence="10 11">
    <name type="scientific">Myodes glareolus</name>
    <name type="common">Bank vole</name>
    <name type="synonym">Clethrionomys glareolus</name>
    <dbReference type="NCBI Taxonomy" id="447135"/>
    <lineage>
        <taxon>Eukaryota</taxon>
        <taxon>Metazoa</taxon>
        <taxon>Chordata</taxon>
        <taxon>Craniata</taxon>
        <taxon>Vertebrata</taxon>
        <taxon>Euteleostomi</taxon>
        <taxon>Mammalia</taxon>
        <taxon>Eutheria</taxon>
        <taxon>Euarchontoglires</taxon>
        <taxon>Glires</taxon>
        <taxon>Rodentia</taxon>
        <taxon>Myomorpha</taxon>
        <taxon>Muroidea</taxon>
        <taxon>Cricetidae</taxon>
        <taxon>Arvicolinae</taxon>
        <taxon>Myodes</taxon>
    </lineage>
</organism>
<proteinExistence type="predicted"/>
<accession>A0AAW0HUJ9</accession>
<reference evidence="10 11" key="1">
    <citation type="journal article" date="2023" name="bioRxiv">
        <title>Conserved and derived expression patterns and positive selection on dental genes reveal complex evolutionary context of ever-growing rodent molars.</title>
        <authorList>
            <person name="Calamari Z.T."/>
            <person name="Song A."/>
            <person name="Cohen E."/>
            <person name="Akter M."/>
            <person name="Roy R.D."/>
            <person name="Hallikas O."/>
            <person name="Christensen M.M."/>
            <person name="Li P."/>
            <person name="Marangoni P."/>
            <person name="Jernvall J."/>
            <person name="Klein O.D."/>
        </authorList>
    </citation>
    <scope>NUCLEOTIDE SEQUENCE [LARGE SCALE GENOMIC DNA]</scope>
    <source>
        <strain evidence="10">V071</strain>
    </source>
</reference>
<comment type="caution">
    <text evidence="10">The sequence shown here is derived from an EMBL/GenBank/DDBJ whole genome shotgun (WGS) entry which is preliminary data.</text>
</comment>
<evidence type="ECO:0000259" key="9">
    <source>
        <dbReference type="PROSITE" id="PS50071"/>
    </source>
</evidence>
<feature type="region of interest" description="Disordered" evidence="8">
    <location>
        <begin position="220"/>
        <end position="253"/>
    </location>
</feature>
<dbReference type="GO" id="GO:0005634">
    <property type="term" value="C:nucleus"/>
    <property type="evidence" value="ECO:0007669"/>
    <property type="project" value="UniProtKB-SubCell"/>
</dbReference>
<dbReference type="SUPFAM" id="SSF46689">
    <property type="entry name" value="Homeodomain-like"/>
    <property type="match status" value="2"/>
</dbReference>
<dbReference type="EMBL" id="JBBHLL010000332">
    <property type="protein sequence ID" value="KAK7805702.1"/>
    <property type="molecule type" value="Genomic_DNA"/>
</dbReference>
<dbReference type="Pfam" id="PF00046">
    <property type="entry name" value="Homeodomain"/>
    <property type="match status" value="2"/>
</dbReference>
<keyword evidence="5 6" id="KW-0539">Nucleus</keyword>
<feature type="DNA-binding region" description="Homeobox" evidence="6">
    <location>
        <begin position="119"/>
        <end position="178"/>
    </location>
</feature>
<dbReference type="Proteomes" id="UP001488838">
    <property type="component" value="Unassembled WGS sequence"/>
</dbReference>
<feature type="domain" description="Homeobox" evidence="9">
    <location>
        <begin position="41"/>
        <end position="101"/>
    </location>
</feature>
<evidence type="ECO:0000256" key="1">
    <source>
        <dbReference type="ARBA" id="ARBA00004123"/>
    </source>
</evidence>
<keyword evidence="4 6" id="KW-0371">Homeobox</keyword>
<evidence type="ECO:0000256" key="8">
    <source>
        <dbReference type="SAM" id="MobiDB-lite"/>
    </source>
</evidence>
<feature type="DNA-binding region" description="Homeobox" evidence="6">
    <location>
        <begin position="43"/>
        <end position="102"/>
    </location>
</feature>
<sequence length="312" mass="35753">MTRQYHRGLKRGVTGGSFTACQGFLVKMGNRRNLGESTEMPETLRRRTVWQARQKETLITAFSRNPYPTFREREELAREMGLPESRVRVWFQNHRNRTGVVRSLQRPQEHVARSTLAGRTRPRTQINSAQLTVLCQAFERDPFPKLPAREDLARRTGLPEDTIHIWFQNRRTRHRVGGRGRVRGHHSQASYALKGGVCGNETELAQDSLFALAAAGGGDIQSMTQTTPPTSSRVSLPAAEQTSEPDRPEIHEDSWNMCPEEFIHRVLTEIRENQQAWATLDPDDQGEERDETTENPLDEEDYQRLLDLLKNS</sequence>
<dbReference type="InterPro" id="IPR051306">
    <property type="entry name" value="Homeobox_regulator"/>
</dbReference>
<keyword evidence="2" id="KW-0677">Repeat</keyword>
<keyword evidence="11" id="KW-1185">Reference proteome</keyword>
<evidence type="ECO:0000313" key="10">
    <source>
        <dbReference type="EMBL" id="KAK7805702.1"/>
    </source>
</evidence>
<protein>
    <recommendedName>
        <fullName evidence="9">Homeobox domain-containing protein</fullName>
    </recommendedName>
</protein>
<evidence type="ECO:0000256" key="5">
    <source>
        <dbReference type="ARBA" id="ARBA00023242"/>
    </source>
</evidence>
<dbReference type="SMART" id="SM00389">
    <property type="entry name" value="HOX"/>
    <property type="match status" value="2"/>
</dbReference>
<feature type="compositionally biased region" description="Low complexity" evidence="8">
    <location>
        <begin position="221"/>
        <end position="232"/>
    </location>
</feature>
<dbReference type="Gene3D" id="1.10.10.60">
    <property type="entry name" value="Homeodomain-like"/>
    <property type="match status" value="2"/>
</dbReference>
<feature type="compositionally biased region" description="Basic and acidic residues" evidence="8">
    <location>
        <begin position="244"/>
        <end position="253"/>
    </location>
</feature>
<evidence type="ECO:0000256" key="7">
    <source>
        <dbReference type="RuleBase" id="RU000682"/>
    </source>
</evidence>
<evidence type="ECO:0000256" key="2">
    <source>
        <dbReference type="ARBA" id="ARBA00022737"/>
    </source>
</evidence>
<dbReference type="InterPro" id="IPR001356">
    <property type="entry name" value="HD"/>
</dbReference>
<dbReference type="GO" id="GO:0000977">
    <property type="term" value="F:RNA polymerase II transcription regulatory region sequence-specific DNA binding"/>
    <property type="evidence" value="ECO:0007669"/>
    <property type="project" value="TreeGrafter"/>
</dbReference>
<dbReference type="GO" id="GO:0000981">
    <property type="term" value="F:DNA-binding transcription factor activity, RNA polymerase II-specific"/>
    <property type="evidence" value="ECO:0007669"/>
    <property type="project" value="TreeGrafter"/>
</dbReference>
<dbReference type="InterPro" id="IPR000047">
    <property type="entry name" value="HTH_motif"/>
</dbReference>
<gene>
    <name evidence="10" type="ORF">U0070_009154</name>
</gene>
<dbReference type="PROSITE" id="PS50071">
    <property type="entry name" value="HOMEOBOX_2"/>
    <property type="match status" value="2"/>
</dbReference>
<evidence type="ECO:0000313" key="11">
    <source>
        <dbReference type="Proteomes" id="UP001488838"/>
    </source>
</evidence>
<name>A0AAW0HUJ9_MYOGA</name>
<feature type="compositionally biased region" description="Acidic residues" evidence="8">
    <location>
        <begin position="281"/>
        <end position="301"/>
    </location>
</feature>